<feature type="transmembrane region" description="Helical" evidence="5">
    <location>
        <begin position="81"/>
        <end position="106"/>
    </location>
</feature>
<protein>
    <submittedName>
        <fullName evidence="6">DoxX family membrane protein</fullName>
    </submittedName>
</protein>
<dbReference type="RefSeq" id="WP_407593833.1">
    <property type="nucleotide sequence ID" value="NZ_JBHDIY010000002.1"/>
</dbReference>
<comment type="caution">
    <text evidence="6">The sequence shown here is derived from an EMBL/GenBank/DDBJ whole genome shotgun (WGS) entry which is preliminary data.</text>
</comment>
<keyword evidence="7" id="KW-1185">Reference proteome</keyword>
<keyword evidence="4 5" id="KW-0472">Membrane</keyword>
<keyword evidence="3 5" id="KW-1133">Transmembrane helix</keyword>
<organism evidence="6 7">
    <name type="scientific">Tateyamaria armeniaca</name>
    <dbReference type="NCBI Taxonomy" id="2518930"/>
    <lineage>
        <taxon>Bacteria</taxon>
        <taxon>Pseudomonadati</taxon>
        <taxon>Pseudomonadota</taxon>
        <taxon>Alphaproteobacteria</taxon>
        <taxon>Rhodobacterales</taxon>
        <taxon>Roseobacteraceae</taxon>
        <taxon>Tateyamaria</taxon>
    </lineage>
</organism>
<feature type="transmembrane region" description="Helical" evidence="5">
    <location>
        <begin position="20"/>
        <end position="40"/>
    </location>
</feature>
<evidence type="ECO:0000256" key="1">
    <source>
        <dbReference type="ARBA" id="ARBA00004141"/>
    </source>
</evidence>
<gene>
    <name evidence="6" type="ORF">ACERZ8_19535</name>
</gene>
<feature type="transmembrane region" description="Helical" evidence="5">
    <location>
        <begin position="155"/>
        <end position="174"/>
    </location>
</feature>
<evidence type="ECO:0000313" key="6">
    <source>
        <dbReference type="EMBL" id="MFL4471962.1"/>
    </source>
</evidence>
<evidence type="ECO:0000256" key="4">
    <source>
        <dbReference type="ARBA" id="ARBA00023136"/>
    </source>
</evidence>
<reference evidence="6 7" key="1">
    <citation type="submission" date="2024-08" db="EMBL/GenBank/DDBJ databases">
        <title>Tateyamaria sp. nov., isolated from marine algae.</title>
        <authorList>
            <person name="Choi B.J."/>
            <person name="Kim J.M."/>
            <person name="Lee J.K."/>
            <person name="Choi D.G."/>
            <person name="Bayburt H."/>
            <person name="Baek J.H."/>
            <person name="Han D.M."/>
            <person name="Jeon C.O."/>
        </authorList>
    </citation>
    <scope>NUCLEOTIDE SEQUENCE [LARGE SCALE GENOMIC DNA]</scope>
    <source>
        <strain evidence="6 7">KMU-156</strain>
    </source>
</reference>
<evidence type="ECO:0000256" key="2">
    <source>
        <dbReference type="ARBA" id="ARBA00022692"/>
    </source>
</evidence>
<sequence length="184" mass="20017">MTALTRLHTAIFAPLERAEWILPTLARFLFAAVLAVYFWVSGLTKVGDGLFGVFQPSLGAYAQIFPKVMENVGYDITQLSLYHWAVVTAGTVAEFVLPLLIIIGLLTRLASLGMIGFIVVQSLTDLNGHDKWGDGLVLGAWFDAPSNSLIMDQRALWVFLLLLLVIKGAGPLSFDRALAPRASA</sequence>
<dbReference type="Proteomes" id="UP001627408">
    <property type="component" value="Unassembled WGS sequence"/>
</dbReference>
<accession>A0ABW8UYF3</accession>
<evidence type="ECO:0000256" key="3">
    <source>
        <dbReference type="ARBA" id="ARBA00022989"/>
    </source>
</evidence>
<evidence type="ECO:0000313" key="7">
    <source>
        <dbReference type="Proteomes" id="UP001627408"/>
    </source>
</evidence>
<evidence type="ECO:0000256" key="5">
    <source>
        <dbReference type="SAM" id="Phobius"/>
    </source>
</evidence>
<dbReference type="Pfam" id="PF07681">
    <property type="entry name" value="DoxX"/>
    <property type="match status" value="1"/>
</dbReference>
<name>A0ABW8UYF3_9RHOB</name>
<keyword evidence="2 5" id="KW-0812">Transmembrane</keyword>
<comment type="subcellular location">
    <subcellularLocation>
        <location evidence="1">Membrane</location>
        <topology evidence="1">Multi-pass membrane protein</topology>
    </subcellularLocation>
</comment>
<dbReference type="InterPro" id="IPR032808">
    <property type="entry name" value="DoxX"/>
</dbReference>
<proteinExistence type="predicted"/>
<dbReference type="EMBL" id="JBHDIY010000002">
    <property type="protein sequence ID" value="MFL4471962.1"/>
    <property type="molecule type" value="Genomic_DNA"/>
</dbReference>